<dbReference type="NCBIfam" id="TIGR01003">
    <property type="entry name" value="PTS_HPr_family"/>
    <property type="match status" value="1"/>
</dbReference>
<dbReference type="PROSITE" id="PS51350">
    <property type="entry name" value="PTS_HPR_DOM"/>
    <property type="match status" value="1"/>
</dbReference>
<dbReference type="CDD" id="cd00367">
    <property type="entry name" value="PTS-HPr_like"/>
    <property type="match status" value="1"/>
</dbReference>
<dbReference type="SUPFAM" id="SSF55594">
    <property type="entry name" value="HPr-like"/>
    <property type="match status" value="1"/>
</dbReference>
<organism evidence="5">
    <name type="scientific">Bacillus thuringiensis subsp. israelensis</name>
    <dbReference type="NCBI Taxonomy" id="1430"/>
    <lineage>
        <taxon>Bacteria</taxon>
        <taxon>Bacillati</taxon>
        <taxon>Bacillota</taxon>
        <taxon>Bacilli</taxon>
        <taxon>Bacillales</taxon>
        <taxon>Bacillaceae</taxon>
        <taxon>Bacillus</taxon>
        <taxon>Bacillus cereus group</taxon>
    </lineage>
</organism>
<dbReference type="GO" id="GO:0009401">
    <property type="term" value="P:phosphoenolpyruvate-dependent sugar phosphotransferase system"/>
    <property type="evidence" value="ECO:0007669"/>
    <property type="project" value="UniProtKB-KW"/>
</dbReference>
<evidence type="ECO:0000256" key="2">
    <source>
        <dbReference type="ARBA" id="ARBA00022490"/>
    </source>
</evidence>
<dbReference type="Pfam" id="PF00381">
    <property type="entry name" value="PTS-HPr"/>
    <property type="match status" value="1"/>
</dbReference>
<dbReference type="RefSeq" id="WP_001217721.1">
    <property type="nucleotide sequence ID" value="NZ_CAAKHA010000028.1"/>
</dbReference>
<dbReference type="AlphaFoldDB" id="A0A1L2Z0B2"/>
<geneLocation type="plasmid" evidence="5">
    <name>pAM65-52-1-360K</name>
</geneLocation>
<dbReference type="GO" id="GO:0005737">
    <property type="term" value="C:cytoplasm"/>
    <property type="evidence" value="ECO:0007669"/>
    <property type="project" value="UniProtKB-SubCell"/>
</dbReference>
<dbReference type="Gene3D" id="3.30.1340.10">
    <property type="entry name" value="HPr-like"/>
    <property type="match status" value="1"/>
</dbReference>
<evidence type="ECO:0000259" key="4">
    <source>
        <dbReference type="PROSITE" id="PS51350"/>
    </source>
</evidence>
<gene>
    <name evidence="6" type="primary">ptsH_2</name>
    <name evidence="5" type="ORF">ATN07_28800</name>
    <name evidence="6" type="ORF">BTAR23_AR23_05786</name>
</gene>
<reference evidence="6 7" key="2">
    <citation type="submission" date="2019-04" db="EMBL/GenBank/DDBJ databases">
        <authorList>
            <person name="Patino-Navarrete R."/>
            <person name="Patino Navarrete R."/>
        </authorList>
    </citation>
    <scope>NUCLEOTIDE SEQUENCE [LARGE SCALE GENOMIC DNA]</scope>
    <source>
        <strain evidence="6">Bacillus thuringiensis strain AR23</strain>
    </source>
</reference>
<dbReference type="EMBL" id="CP013276">
    <property type="protein sequence ID" value="APF32512.1"/>
    <property type="molecule type" value="Genomic_DNA"/>
</dbReference>
<evidence type="ECO:0000313" key="7">
    <source>
        <dbReference type="Proteomes" id="UP000508034"/>
    </source>
</evidence>
<sequence length="83" mass="9399">MRIERKLIVTRKDGIHAKSASEIVDGLRDYDCSVQFISKDKKVNAKSTLQLIDLAVKRGAEIHVILDGEDADDALVFIQWFLK</sequence>
<accession>A0A1L2Z0B2</accession>
<reference evidence="5" key="1">
    <citation type="journal article" date="2017" name="Res. Microbiol.">
        <title>Comparative genomics of extrachromosomal elements in Bacillus thuringiensis subsp. israelensis.</title>
        <authorList>
            <person name="Bolotin A."/>
            <person name="Gillis A."/>
            <person name="Sanchis V."/>
            <person name="Nielsen-LeRoux C."/>
            <person name="Mahillon J."/>
            <person name="Lereclus D."/>
            <person name="Sorokin A."/>
        </authorList>
    </citation>
    <scope>NUCLEOTIDE SEQUENCE</scope>
    <source>
        <strain evidence="5">AM65-52</strain>
        <plasmid evidence="5">pAM65-52-1-360K</plasmid>
    </source>
</reference>
<keyword evidence="5" id="KW-0614">Plasmid</keyword>
<evidence type="ECO:0000256" key="1">
    <source>
        <dbReference type="ARBA" id="ARBA00004496"/>
    </source>
</evidence>
<dbReference type="Proteomes" id="UP000508034">
    <property type="component" value="Unassembled WGS sequence"/>
</dbReference>
<dbReference type="InterPro" id="IPR035895">
    <property type="entry name" value="HPr-like_sf"/>
</dbReference>
<dbReference type="InterPro" id="IPR000032">
    <property type="entry name" value="HPr-like"/>
</dbReference>
<comment type="subcellular location">
    <subcellularLocation>
        <location evidence="1">Cytoplasm</location>
    </subcellularLocation>
</comment>
<dbReference type="PRINTS" id="PR00107">
    <property type="entry name" value="PHOSPHOCPHPR"/>
</dbReference>
<keyword evidence="2" id="KW-0963">Cytoplasm</keyword>
<protein>
    <submittedName>
        <fullName evidence="5">Phosphocarrier protein HPr</fullName>
    </submittedName>
</protein>
<evidence type="ECO:0000313" key="5">
    <source>
        <dbReference type="EMBL" id="APF32512.1"/>
    </source>
</evidence>
<dbReference type="PANTHER" id="PTHR33705">
    <property type="entry name" value="PHOSPHOCARRIER PROTEIN HPR"/>
    <property type="match status" value="1"/>
</dbReference>
<name>A0A1L2Z0B2_BACTI</name>
<dbReference type="EMBL" id="CAAKHA010000028">
    <property type="protein sequence ID" value="VIJ07686.1"/>
    <property type="molecule type" value="Genomic_DNA"/>
</dbReference>
<feature type="domain" description="HPr" evidence="4">
    <location>
        <begin position="2"/>
        <end position="83"/>
    </location>
</feature>
<keyword evidence="3" id="KW-0598">Phosphotransferase system</keyword>
<proteinExistence type="predicted"/>
<dbReference type="InterPro" id="IPR050399">
    <property type="entry name" value="HPr"/>
</dbReference>
<evidence type="ECO:0000313" key="6">
    <source>
        <dbReference type="EMBL" id="VIJ07686.1"/>
    </source>
</evidence>
<evidence type="ECO:0000256" key="3">
    <source>
        <dbReference type="ARBA" id="ARBA00022683"/>
    </source>
</evidence>
<dbReference type="PANTHER" id="PTHR33705:SF2">
    <property type="entry name" value="PHOSPHOCARRIER PROTEIN NPR"/>
    <property type="match status" value="1"/>
</dbReference>